<dbReference type="AlphaFoldDB" id="A0A1F5EMG2"/>
<dbReference type="InterPro" id="IPR000326">
    <property type="entry name" value="PAP2/HPO"/>
</dbReference>
<dbReference type="Proteomes" id="UP000185891">
    <property type="component" value="Unassembled WGS sequence"/>
</dbReference>
<feature type="transmembrane region" description="Helical" evidence="1">
    <location>
        <begin position="155"/>
        <end position="173"/>
    </location>
</feature>
<dbReference type="Pfam" id="PF01569">
    <property type="entry name" value="PAP2"/>
    <property type="match status" value="1"/>
</dbReference>
<sequence length="178" mass="20739">MFLNQQIFLFLNSLAGRNKILDYFFYFCAEYLAYVIIVFLLVYFLYKFYKSFFDFSIIKKLLIILTSSFVVWAISQLINHLYYNPRPFIALENINVLFEHGNGDSFPSGHTTFFTTLALMSYLYVPKWLANTLLVGAVLIGVSRVVSGVHWPYDILGAFVLSFVGFYLIRYFLSQKAK</sequence>
<evidence type="ECO:0000256" key="1">
    <source>
        <dbReference type="SAM" id="Phobius"/>
    </source>
</evidence>
<feature type="transmembrane region" description="Helical" evidence="1">
    <location>
        <begin position="23"/>
        <end position="46"/>
    </location>
</feature>
<dbReference type="Gene3D" id="1.20.144.10">
    <property type="entry name" value="Phosphatidic acid phosphatase type 2/haloperoxidase"/>
    <property type="match status" value="1"/>
</dbReference>
<accession>A0A1F5EMG2</accession>
<keyword evidence="1" id="KW-1133">Transmembrane helix</keyword>
<keyword evidence="1" id="KW-0472">Membrane</keyword>
<proteinExistence type="predicted"/>
<dbReference type="InterPro" id="IPR036938">
    <property type="entry name" value="PAP2/HPO_sf"/>
</dbReference>
<evidence type="ECO:0000259" key="2">
    <source>
        <dbReference type="SMART" id="SM00014"/>
    </source>
</evidence>
<dbReference type="SMART" id="SM00014">
    <property type="entry name" value="acidPPc"/>
    <property type="match status" value="1"/>
</dbReference>
<name>A0A1F5EMG2_9BACT</name>
<dbReference type="EMBL" id="MFAA01000029">
    <property type="protein sequence ID" value="OGD68598.1"/>
    <property type="molecule type" value="Genomic_DNA"/>
</dbReference>
<dbReference type="SUPFAM" id="SSF48317">
    <property type="entry name" value="Acid phosphatase/Vanadium-dependent haloperoxidase"/>
    <property type="match status" value="1"/>
</dbReference>
<reference evidence="3 4" key="1">
    <citation type="journal article" date="2016" name="Nat. Commun.">
        <title>Thousands of microbial genomes shed light on interconnected biogeochemical processes in an aquifer system.</title>
        <authorList>
            <person name="Anantharaman K."/>
            <person name="Brown C.T."/>
            <person name="Hug L.A."/>
            <person name="Sharon I."/>
            <person name="Castelle C.J."/>
            <person name="Probst A.J."/>
            <person name="Thomas B.C."/>
            <person name="Singh A."/>
            <person name="Wilkins M.J."/>
            <person name="Karaoz U."/>
            <person name="Brodie E.L."/>
            <person name="Williams K.H."/>
            <person name="Hubbard S.S."/>
            <person name="Banfield J.F."/>
        </authorList>
    </citation>
    <scope>NUCLEOTIDE SEQUENCE [LARGE SCALE GENOMIC DNA]</scope>
</reference>
<feature type="transmembrane region" description="Helical" evidence="1">
    <location>
        <begin position="58"/>
        <end position="78"/>
    </location>
</feature>
<gene>
    <name evidence="3" type="ORF">A3E89_00545</name>
</gene>
<comment type="caution">
    <text evidence="3">The sequence shown here is derived from an EMBL/GenBank/DDBJ whole genome shotgun (WGS) entry which is preliminary data.</text>
</comment>
<evidence type="ECO:0000313" key="4">
    <source>
        <dbReference type="Proteomes" id="UP000185891"/>
    </source>
</evidence>
<evidence type="ECO:0000313" key="3">
    <source>
        <dbReference type="EMBL" id="OGD68598.1"/>
    </source>
</evidence>
<keyword evidence="1" id="KW-0812">Transmembrane</keyword>
<protein>
    <recommendedName>
        <fullName evidence="2">Phosphatidic acid phosphatase type 2/haloperoxidase domain-containing protein</fullName>
    </recommendedName>
</protein>
<dbReference type="PANTHER" id="PTHR14969">
    <property type="entry name" value="SPHINGOSINE-1-PHOSPHATE PHOSPHOHYDROLASE"/>
    <property type="match status" value="1"/>
</dbReference>
<feature type="domain" description="Phosphatidic acid phosphatase type 2/haloperoxidase" evidence="2">
    <location>
        <begin position="60"/>
        <end position="170"/>
    </location>
</feature>
<dbReference type="PANTHER" id="PTHR14969:SF13">
    <property type="entry name" value="AT30094P"/>
    <property type="match status" value="1"/>
</dbReference>
<organism evidence="3 4">
    <name type="scientific">Candidatus Campbellbacteria bacterium RIFCSPHIGHO2_12_FULL_35_10</name>
    <dbReference type="NCBI Taxonomy" id="1797578"/>
    <lineage>
        <taxon>Bacteria</taxon>
        <taxon>Candidatus Campbelliibacteriota</taxon>
    </lineage>
</organism>